<gene>
    <name evidence="1" type="ORF">ENV70_04860</name>
</gene>
<dbReference type="EMBL" id="DTHJ01000099">
    <property type="protein sequence ID" value="HHS62928.1"/>
    <property type="molecule type" value="Genomic_DNA"/>
</dbReference>
<protein>
    <submittedName>
        <fullName evidence="1">Helix-hairpin-helix domain-containing protein</fullName>
    </submittedName>
</protein>
<sequence length="794" mass="93410">MLFIFIILTTQQIDLNRAGLEEIYRLPVDSILAQNIYNHRQIYGPFKSVYELLNVPGINQKTFEEIKPLVKIAVPFPPRVEWGSIIAEQKKLASEEPPSKSAIDEWEDLLFAPININRARYDDLILIDRMTPIDARAVLKTISQKEIKSSRDLRRVNGLSYYSYVLLRRYVQYTDEVDKKFHGSLRLRLENNNRLDVGDDDENIATRISYLEQAKAEIDNTILNLKNYYGWNDDDCEKLMKELDTSYSLLKQLKAEPDRSFRLKGNYEKRLKIGILYHPEIDLTKGYVGLGDVGPVYRFYLGNYRVVWGEGIMVDNTDEYRARVFTRSTGIYGDLTDNKNYAFIGAGGSFFLPIPKDMGNIKPSFFYSNAQRDAILNPDGTIWRSIFNYYDYPYLKNQLSEQVLGLNLRFSPVERINPGTYIAFEGMVIDYPEDRINPEPKWVDIPLDKYDPWFYPEITQLSKSSRRYYYGSEFSIPFKNTYLSGEYVLQRDTMDNKAVAYIFKSRIQYDYFYLNILYRYFGSDYDNPFNRGFSEYRRFEDTPFERPYALVNPEFISIYDDPVPKPEKGIFFETRYQITRNIILTRAYLDLFENLCFGLNNLRGYFEFEFQPVSPVRFRYGEKYIKKFLPRPIEPTLSQTIESSIRIMFYLSNFDNLSVEYRNGNVYMSSSETDDMELSGGFLNFSFEHNFLIGFSVEGGLAIWKTDGMSQWIFEDTGIDFLSDRGIKYYVVTSQRIGNLLMKLKFRKKQTMIEHNGLYNNPDIYYPDLPGSRVYDFVNHENTIRVNLQMDYLF</sequence>
<dbReference type="GO" id="GO:0015627">
    <property type="term" value="C:type II protein secretion system complex"/>
    <property type="evidence" value="ECO:0007669"/>
    <property type="project" value="TreeGrafter"/>
</dbReference>
<accession>A0A7C6EKF0</accession>
<dbReference type="PANTHER" id="PTHR21180:SF32">
    <property type="entry name" value="ENDONUCLEASE_EXONUCLEASE_PHOSPHATASE FAMILY DOMAIN-CONTAINING PROTEIN 1"/>
    <property type="match status" value="1"/>
</dbReference>
<reference evidence="1" key="1">
    <citation type="journal article" date="2020" name="mSystems">
        <title>Genome- and Community-Level Interaction Insights into Carbon Utilization and Element Cycling Functions of Hydrothermarchaeota in Hydrothermal Sediment.</title>
        <authorList>
            <person name="Zhou Z."/>
            <person name="Liu Y."/>
            <person name="Xu W."/>
            <person name="Pan J."/>
            <person name="Luo Z.H."/>
            <person name="Li M."/>
        </authorList>
    </citation>
    <scope>NUCLEOTIDE SEQUENCE [LARGE SCALE GENOMIC DNA]</scope>
    <source>
        <strain evidence="1">SpSt-783</strain>
    </source>
</reference>
<dbReference type="Pfam" id="PF12836">
    <property type="entry name" value="HHH_3"/>
    <property type="match status" value="1"/>
</dbReference>
<dbReference type="SUPFAM" id="SSF47781">
    <property type="entry name" value="RuvA domain 2-like"/>
    <property type="match status" value="1"/>
</dbReference>
<organism evidence="1">
    <name type="scientific">candidate division WOR-3 bacterium</name>
    <dbReference type="NCBI Taxonomy" id="2052148"/>
    <lineage>
        <taxon>Bacteria</taxon>
        <taxon>Bacteria division WOR-3</taxon>
    </lineage>
</organism>
<dbReference type="Gene3D" id="1.10.150.320">
    <property type="entry name" value="Photosystem II 12 kDa extrinsic protein"/>
    <property type="match status" value="1"/>
</dbReference>
<dbReference type="AlphaFoldDB" id="A0A7C6EKF0"/>
<proteinExistence type="predicted"/>
<comment type="caution">
    <text evidence="1">The sequence shown here is derived from an EMBL/GenBank/DDBJ whole genome shotgun (WGS) entry which is preliminary data.</text>
</comment>
<dbReference type="InterPro" id="IPR051675">
    <property type="entry name" value="Endo/Exo/Phosphatase_dom_1"/>
</dbReference>
<evidence type="ECO:0000313" key="1">
    <source>
        <dbReference type="EMBL" id="HHS62928.1"/>
    </source>
</evidence>
<dbReference type="InterPro" id="IPR010994">
    <property type="entry name" value="RuvA_2-like"/>
</dbReference>
<dbReference type="PANTHER" id="PTHR21180">
    <property type="entry name" value="ENDONUCLEASE/EXONUCLEASE/PHOSPHATASE FAMILY DOMAIN-CONTAINING PROTEIN 1"/>
    <property type="match status" value="1"/>
</dbReference>
<name>A0A7C6EKF0_UNCW3</name>
<dbReference type="GO" id="GO:0015628">
    <property type="term" value="P:protein secretion by the type II secretion system"/>
    <property type="evidence" value="ECO:0007669"/>
    <property type="project" value="TreeGrafter"/>
</dbReference>